<gene>
    <name evidence="1" type="ORF">PSON_ATCC_30995.1.T0410056</name>
</gene>
<keyword evidence="2" id="KW-1185">Reference proteome</keyword>
<dbReference type="AlphaFoldDB" id="A0A8S1MUR3"/>
<evidence type="ECO:0000313" key="1">
    <source>
        <dbReference type="EMBL" id="CAD8080793.1"/>
    </source>
</evidence>
<dbReference type="EMBL" id="CAJJDN010000041">
    <property type="protein sequence ID" value="CAD8080793.1"/>
    <property type="molecule type" value="Genomic_DNA"/>
</dbReference>
<organism evidence="1 2">
    <name type="scientific">Paramecium sonneborni</name>
    <dbReference type="NCBI Taxonomy" id="65129"/>
    <lineage>
        <taxon>Eukaryota</taxon>
        <taxon>Sar</taxon>
        <taxon>Alveolata</taxon>
        <taxon>Ciliophora</taxon>
        <taxon>Intramacronucleata</taxon>
        <taxon>Oligohymenophorea</taxon>
        <taxon>Peniculida</taxon>
        <taxon>Parameciidae</taxon>
        <taxon>Paramecium</taxon>
    </lineage>
</organism>
<protein>
    <submittedName>
        <fullName evidence="1">Uncharacterized protein</fullName>
    </submittedName>
</protein>
<accession>A0A8S1MUR3</accession>
<proteinExistence type="predicted"/>
<sequence length="167" mass="19864">MTELLYKNIIIQQDCLSVKQLRQFSQLLEQDYQRYLLLNLKQTSKLYELTSDQIQGRLKFQRLMKQNLSSSALNYNNLFQETFFFTRLSIREVSMSQLLIQLIHQCNPCLSYQQLNLQIIKQHHQNLSKLIQETVLPQLYELNIVSPDMDLQIVCCIYSSEQLLQIE</sequence>
<dbReference type="Proteomes" id="UP000692954">
    <property type="component" value="Unassembled WGS sequence"/>
</dbReference>
<comment type="caution">
    <text evidence="1">The sequence shown here is derived from an EMBL/GenBank/DDBJ whole genome shotgun (WGS) entry which is preliminary data.</text>
</comment>
<reference evidence="1" key="1">
    <citation type="submission" date="2021-01" db="EMBL/GenBank/DDBJ databases">
        <authorList>
            <consortium name="Genoscope - CEA"/>
            <person name="William W."/>
        </authorList>
    </citation>
    <scope>NUCLEOTIDE SEQUENCE</scope>
</reference>
<evidence type="ECO:0000313" key="2">
    <source>
        <dbReference type="Proteomes" id="UP000692954"/>
    </source>
</evidence>
<name>A0A8S1MUR3_9CILI</name>